<dbReference type="Gene3D" id="3.30.70.330">
    <property type="match status" value="1"/>
</dbReference>
<dbReference type="PANTHER" id="PTHR13020:SF9">
    <property type="entry name" value="TRINUCLEOTIDE REPEAT-CONTAINING GENE 6C PROTEIN"/>
    <property type="match status" value="1"/>
</dbReference>
<dbReference type="Ensembl" id="ENSLLTT00000005864.1">
    <property type="protein sequence ID" value="ENSLLTP00000005635.1"/>
    <property type="gene ID" value="ENSLLTG00000004307.1"/>
</dbReference>
<dbReference type="GO" id="GO:0005654">
    <property type="term" value="C:nucleoplasm"/>
    <property type="evidence" value="ECO:0007669"/>
    <property type="project" value="TreeGrafter"/>
</dbReference>
<evidence type="ECO:0000256" key="4">
    <source>
        <dbReference type="ARBA" id="ARBA00023158"/>
    </source>
</evidence>
<evidence type="ECO:0000259" key="6">
    <source>
        <dbReference type="Pfam" id="PF16608"/>
    </source>
</evidence>
<feature type="region of interest" description="Disordered" evidence="5">
    <location>
        <begin position="188"/>
        <end position="208"/>
    </location>
</feature>
<feature type="region of interest" description="Disordered" evidence="5">
    <location>
        <begin position="284"/>
        <end position="309"/>
    </location>
</feature>
<name>A0A8C5RPR2_LATLA</name>
<dbReference type="GeneTree" id="ENSGT00940000157598"/>
<dbReference type="GO" id="GO:0000932">
    <property type="term" value="C:P-body"/>
    <property type="evidence" value="ECO:0007669"/>
    <property type="project" value="TreeGrafter"/>
</dbReference>
<evidence type="ECO:0000256" key="1">
    <source>
        <dbReference type="ARBA" id="ARBA00007302"/>
    </source>
</evidence>
<feature type="compositionally biased region" description="Polar residues" evidence="5">
    <location>
        <begin position="105"/>
        <end position="115"/>
    </location>
</feature>
<dbReference type="Proteomes" id="UP000694406">
    <property type="component" value="Unplaced"/>
</dbReference>
<evidence type="ECO:0000313" key="8">
    <source>
        <dbReference type="Proteomes" id="UP000694406"/>
    </source>
</evidence>
<evidence type="ECO:0000313" key="7">
    <source>
        <dbReference type="Ensembl" id="ENSLLTP00000005635.1"/>
    </source>
</evidence>
<evidence type="ECO:0000256" key="5">
    <source>
        <dbReference type="SAM" id="MobiDB-lite"/>
    </source>
</evidence>
<reference evidence="7" key="1">
    <citation type="submission" date="2025-08" db="UniProtKB">
        <authorList>
            <consortium name="Ensembl"/>
        </authorList>
    </citation>
    <scope>IDENTIFICATION</scope>
</reference>
<dbReference type="InterPro" id="IPR012677">
    <property type="entry name" value="Nucleotide-bd_a/b_plait_sf"/>
</dbReference>
<dbReference type="InterPro" id="IPR035979">
    <property type="entry name" value="RBD_domain_sf"/>
</dbReference>
<dbReference type="GO" id="GO:0035195">
    <property type="term" value="P:miRNA-mediated post-transcriptional gene silencing"/>
    <property type="evidence" value="ECO:0007669"/>
    <property type="project" value="TreeGrafter"/>
</dbReference>
<dbReference type="PANTHER" id="PTHR13020">
    <property type="entry name" value="TRINUCLEOTIDE REPEAT-CONTAINING GENE 6"/>
    <property type="match status" value="1"/>
</dbReference>
<evidence type="ECO:0000256" key="2">
    <source>
        <dbReference type="ARBA" id="ARBA00022845"/>
    </source>
</evidence>
<dbReference type="InterPro" id="IPR052068">
    <property type="entry name" value="GW182_domain"/>
</dbReference>
<keyword evidence="8" id="KW-1185">Reference proteome</keyword>
<accession>A0A8C5RPR2</accession>
<dbReference type="FunFam" id="3.30.70.330:FF:000011">
    <property type="entry name" value="trinucleotide repeat-containing gene 6A protein-like"/>
    <property type="match status" value="1"/>
</dbReference>
<dbReference type="SUPFAM" id="SSF54928">
    <property type="entry name" value="RNA-binding domain, RBD"/>
    <property type="match status" value="1"/>
</dbReference>
<proteinExistence type="inferred from homology"/>
<feature type="domain" description="TNRC6 PABC binding" evidence="6">
    <location>
        <begin position="13"/>
        <end position="210"/>
    </location>
</feature>
<keyword evidence="2" id="KW-0810">Translation regulation</keyword>
<feature type="compositionally biased region" description="Polar residues" evidence="5">
    <location>
        <begin position="124"/>
        <end position="135"/>
    </location>
</feature>
<dbReference type="InterPro" id="IPR032226">
    <property type="entry name" value="TNRC6_PABC-bd"/>
</dbReference>
<protein>
    <recommendedName>
        <fullName evidence="6">TNRC6 PABC binding domain-containing protein</fullName>
    </recommendedName>
</protein>
<comment type="similarity">
    <text evidence="1">Belongs to the GW182 family.</text>
</comment>
<dbReference type="GO" id="GO:0006417">
    <property type="term" value="P:regulation of translation"/>
    <property type="evidence" value="ECO:0007669"/>
    <property type="project" value="UniProtKB-KW"/>
</dbReference>
<feature type="region of interest" description="Disordered" evidence="5">
    <location>
        <begin position="41"/>
        <end position="141"/>
    </location>
</feature>
<dbReference type="Pfam" id="PF16608">
    <property type="entry name" value="TNRC6-PABC_bdg"/>
    <property type="match status" value="1"/>
</dbReference>
<organism evidence="7 8">
    <name type="scientific">Laticauda laticaudata</name>
    <name type="common">Blue-ringed sea krait</name>
    <name type="synonym">Blue-lipped sea krait</name>
    <dbReference type="NCBI Taxonomy" id="8630"/>
    <lineage>
        <taxon>Eukaryota</taxon>
        <taxon>Metazoa</taxon>
        <taxon>Chordata</taxon>
        <taxon>Craniata</taxon>
        <taxon>Vertebrata</taxon>
        <taxon>Euteleostomi</taxon>
        <taxon>Lepidosauria</taxon>
        <taxon>Squamata</taxon>
        <taxon>Bifurcata</taxon>
        <taxon>Unidentata</taxon>
        <taxon>Episquamata</taxon>
        <taxon>Toxicofera</taxon>
        <taxon>Serpentes</taxon>
        <taxon>Colubroidea</taxon>
        <taxon>Elapidae</taxon>
        <taxon>Laticaudinae</taxon>
        <taxon>Laticauda</taxon>
    </lineage>
</organism>
<evidence type="ECO:0000256" key="3">
    <source>
        <dbReference type="ARBA" id="ARBA00022884"/>
    </source>
</evidence>
<feature type="compositionally biased region" description="Polar residues" evidence="5">
    <location>
        <begin position="288"/>
        <end position="309"/>
    </location>
</feature>
<dbReference type="GO" id="GO:0060213">
    <property type="term" value="P:positive regulation of nuclear-transcribed mRNA poly(A) tail shortening"/>
    <property type="evidence" value="ECO:0007669"/>
    <property type="project" value="TreeGrafter"/>
</dbReference>
<dbReference type="GO" id="GO:0003723">
    <property type="term" value="F:RNA binding"/>
    <property type="evidence" value="ECO:0007669"/>
    <property type="project" value="UniProtKB-KW"/>
</dbReference>
<reference evidence="7" key="2">
    <citation type="submission" date="2025-09" db="UniProtKB">
        <authorList>
            <consortium name="Ensembl"/>
        </authorList>
    </citation>
    <scope>IDENTIFICATION</scope>
</reference>
<dbReference type="AlphaFoldDB" id="A0A8C5RPR2"/>
<sequence length="376" mass="39575">AYNLLPVPLPFPGAIPGGLSIGPPGKSSIDDSYGRYDLIQNNESPASPPVAVPHSWSRAKSDNDKISNGSSINWPPEFHPGVPWKGLQNIDPENDPDVTPGSVPTGPTINTTIQDVNRYLLKSGGSSPTSSQNATLPSSSAWPLSASGYSSSFSSIAGKLSDIKSTWSSGPISHTQASLSHELWKVPRNTTAPTRPPPGLTNTKPSSTWGIDGSTLRTLCLQHGPLITFHLNLTQGNAVVRYSSKEEAAKAQKSLHMCVLGNTTILAEFAGEEEVNRFLAQGQPLPPTSSWQSNTGTTQTRLGSTSSSHGMVRNDAGHWNTPCLGGKGSSDLLWGGVPQYSSSLWGPPSTDDGRVIGSPTPLNTLLPGDLLSGESI</sequence>
<keyword evidence="4" id="KW-0943">RNA-mediated gene silencing</keyword>
<keyword evidence="3" id="KW-0694">RNA-binding</keyword>